<name>A0ABT6KNR2_9MICO</name>
<dbReference type="PANTHER" id="PTHR30055">
    <property type="entry name" value="HTH-TYPE TRANSCRIPTIONAL REGULATOR RUTR"/>
    <property type="match status" value="1"/>
</dbReference>
<dbReference type="Gene3D" id="1.10.357.10">
    <property type="entry name" value="Tetracycline Repressor, domain 2"/>
    <property type="match status" value="1"/>
</dbReference>
<keyword evidence="7" id="KW-1185">Reference proteome</keyword>
<evidence type="ECO:0000256" key="4">
    <source>
        <dbReference type="PROSITE-ProRule" id="PRU00335"/>
    </source>
</evidence>
<evidence type="ECO:0000256" key="3">
    <source>
        <dbReference type="ARBA" id="ARBA00023163"/>
    </source>
</evidence>
<evidence type="ECO:0000313" key="7">
    <source>
        <dbReference type="Proteomes" id="UP001160142"/>
    </source>
</evidence>
<dbReference type="InterPro" id="IPR001647">
    <property type="entry name" value="HTH_TetR"/>
</dbReference>
<evidence type="ECO:0000313" key="6">
    <source>
        <dbReference type="EMBL" id="MDH6181421.1"/>
    </source>
</evidence>
<sequence length="212" mass="22711">MRPSIPTSDLLDAAASVIVDRGFSGVRMDAVAARAGVAKGVPYGRFASKQELLLAVIDRELVEAIRHAARLVADDPEGGRFSRLWLHSSAALASRPVLVRLYVDPDSPLPAAAEARRDRLDARALLGAEFIRDLQRADLVDPHLNAAALATNLTLWNYGLAAREPGENNHDLIAGMAGLLARGADTGRGDLEEGKALFAAFAERLIEDRSLS</sequence>
<evidence type="ECO:0000256" key="2">
    <source>
        <dbReference type="ARBA" id="ARBA00023125"/>
    </source>
</evidence>
<keyword evidence="1" id="KW-0805">Transcription regulation</keyword>
<dbReference type="RefSeq" id="WP_322133737.1">
    <property type="nucleotide sequence ID" value="NZ_CP085036.1"/>
</dbReference>
<gene>
    <name evidence="6" type="ORF">M2152_001603</name>
</gene>
<proteinExistence type="predicted"/>
<organism evidence="6 7">
    <name type="scientific">Antiquaquibacter oligotrophicus</name>
    <dbReference type="NCBI Taxonomy" id="2880260"/>
    <lineage>
        <taxon>Bacteria</taxon>
        <taxon>Bacillati</taxon>
        <taxon>Actinomycetota</taxon>
        <taxon>Actinomycetes</taxon>
        <taxon>Micrococcales</taxon>
        <taxon>Microbacteriaceae</taxon>
        <taxon>Antiquaquibacter</taxon>
    </lineage>
</organism>
<keyword evidence="2 4" id="KW-0238">DNA-binding</keyword>
<evidence type="ECO:0000256" key="1">
    <source>
        <dbReference type="ARBA" id="ARBA00023015"/>
    </source>
</evidence>
<dbReference type="PROSITE" id="PS50977">
    <property type="entry name" value="HTH_TETR_2"/>
    <property type="match status" value="1"/>
</dbReference>
<dbReference type="InterPro" id="IPR050109">
    <property type="entry name" value="HTH-type_TetR-like_transc_reg"/>
</dbReference>
<dbReference type="Pfam" id="PF00440">
    <property type="entry name" value="TetR_N"/>
    <property type="match status" value="1"/>
</dbReference>
<keyword evidence="3" id="KW-0804">Transcription</keyword>
<dbReference type="PANTHER" id="PTHR30055:SF234">
    <property type="entry name" value="HTH-TYPE TRANSCRIPTIONAL REGULATOR BETI"/>
    <property type="match status" value="1"/>
</dbReference>
<dbReference type="Proteomes" id="UP001160142">
    <property type="component" value="Unassembled WGS sequence"/>
</dbReference>
<dbReference type="InterPro" id="IPR009057">
    <property type="entry name" value="Homeodomain-like_sf"/>
</dbReference>
<protein>
    <submittedName>
        <fullName evidence="6">AcrR family transcriptional regulator</fullName>
    </submittedName>
</protein>
<feature type="domain" description="HTH tetR-type" evidence="5">
    <location>
        <begin position="4"/>
        <end position="64"/>
    </location>
</feature>
<accession>A0ABT6KNR2</accession>
<dbReference type="EMBL" id="JARXVQ010000001">
    <property type="protein sequence ID" value="MDH6181421.1"/>
    <property type="molecule type" value="Genomic_DNA"/>
</dbReference>
<feature type="DNA-binding region" description="H-T-H motif" evidence="4">
    <location>
        <begin position="27"/>
        <end position="46"/>
    </location>
</feature>
<dbReference type="SUPFAM" id="SSF46689">
    <property type="entry name" value="Homeodomain-like"/>
    <property type="match status" value="1"/>
</dbReference>
<dbReference type="PRINTS" id="PR00455">
    <property type="entry name" value="HTHTETR"/>
</dbReference>
<reference evidence="6 7" key="1">
    <citation type="submission" date="2023-04" db="EMBL/GenBank/DDBJ databases">
        <title>Genome Encyclopedia of Bacteria and Archaea VI: Functional Genomics of Type Strains.</title>
        <authorList>
            <person name="Whitman W."/>
        </authorList>
    </citation>
    <scope>NUCLEOTIDE SEQUENCE [LARGE SCALE GENOMIC DNA]</scope>
    <source>
        <strain evidence="6 7">SG_E_30_P1</strain>
    </source>
</reference>
<comment type="caution">
    <text evidence="6">The sequence shown here is derived from an EMBL/GenBank/DDBJ whole genome shotgun (WGS) entry which is preliminary data.</text>
</comment>
<evidence type="ECO:0000259" key="5">
    <source>
        <dbReference type="PROSITE" id="PS50977"/>
    </source>
</evidence>